<feature type="domain" description="Gfo/Idh/MocA-like oxidoreductase N-terminal" evidence="2">
    <location>
        <begin position="3"/>
        <end position="122"/>
    </location>
</feature>
<dbReference type="EC" id="1.1.1.292" evidence="4"/>
<evidence type="ECO:0000313" key="6">
    <source>
        <dbReference type="Proteomes" id="UP000183063"/>
    </source>
</evidence>
<dbReference type="RefSeq" id="WP_072380733.1">
    <property type="nucleotide sequence ID" value="NZ_FNXB01000047.1"/>
</dbReference>
<dbReference type="SUPFAM" id="SSF51735">
    <property type="entry name" value="NAD(P)-binding Rossmann-fold domains"/>
    <property type="match status" value="1"/>
</dbReference>
<reference evidence="5 7" key="1">
    <citation type="submission" date="2016-10" db="EMBL/GenBank/DDBJ databases">
        <authorList>
            <person name="Varghese N."/>
            <person name="Submissions S."/>
        </authorList>
    </citation>
    <scope>NUCLEOTIDE SEQUENCE [LARGE SCALE GENOMIC DNA]</scope>
    <source>
        <strain evidence="5 7">CGMCC 1.7071</strain>
    </source>
</reference>
<dbReference type="GO" id="GO:0000166">
    <property type="term" value="F:nucleotide binding"/>
    <property type="evidence" value="ECO:0007669"/>
    <property type="project" value="InterPro"/>
</dbReference>
<name>A0A1H8UV35_9HYPH</name>
<dbReference type="PANTHER" id="PTHR43818">
    <property type="entry name" value="BCDNA.GH03377"/>
    <property type="match status" value="1"/>
</dbReference>
<dbReference type="Pfam" id="PF22725">
    <property type="entry name" value="GFO_IDH_MocA_C3"/>
    <property type="match status" value="1"/>
</dbReference>
<dbReference type="InterPro" id="IPR000683">
    <property type="entry name" value="Gfo/Idh/MocA-like_OxRdtase_N"/>
</dbReference>
<keyword evidence="7" id="KW-1185">Reference proteome</keyword>
<dbReference type="OrthoDB" id="9792935at2"/>
<dbReference type="PANTHER" id="PTHR43818:SF11">
    <property type="entry name" value="BCDNA.GH03377"/>
    <property type="match status" value="1"/>
</dbReference>
<evidence type="ECO:0000313" key="5">
    <source>
        <dbReference type="EMBL" id="SEP06853.1"/>
    </source>
</evidence>
<dbReference type="Proteomes" id="UP000198939">
    <property type="component" value="Unassembled WGS sequence"/>
</dbReference>
<evidence type="ECO:0000313" key="7">
    <source>
        <dbReference type="Proteomes" id="UP000198939"/>
    </source>
</evidence>
<dbReference type="Gene3D" id="3.30.360.10">
    <property type="entry name" value="Dihydrodipicolinate Reductase, domain 2"/>
    <property type="match status" value="1"/>
</dbReference>
<proteinExistence type="predicted"/>
<dbReference type="EMBL" id="FOCV01000036">
    <property type="protein sequence ID" value="SEP06853.1"/>
    <property type="molecule type" value="Genomic_DNA"/>
</dbReference>
<accession>A0A1H8UV35</accession>
<dbReference type="STRING" id="501024.RTCCBAU85039_5753"/>
<dbReference type="GO" id="GO:0033712">
    <property type="term" value="F:1,5-anhydro-D-fructose reductase (1,5-anhydro-D-mannitol-forming) activity"/>
    <property type="evidence" value="ECO:0007669"/>
    <property type="project" value="UniProtKB-EC"/>
</dbReference>
<reference evidence="6" key="2">
    <citation type="submission" date="2016-10" db="EMBL/GenBank/DDBJ databases">
        <authorList>
            <person name="Wibberg D."/>
        </authorList>
    </citation>
    <scope>NUCLEOTIDE SEQUENCE [LARGE SCALE GENOMIC DNA]</scope>
</reference>
<evidence type="ECO:0000313" key="4">
    <source>
        <dbReference type="EMBL" id="SEI18015.1"/>
    </source>
</evidence>
<evidence type="ECO:0000259" key="2">
    <source>
        <dbReference type="Pfam" id="PF01408"/>
    </source>
</evidence>
<dbReference type="InterPro" id="IPR050463">
    <property type="entry name" value="Gfo/Idh/MocA_oxidrdct_glycsds"/>
</dbReference>
<feature type="domain" description="GFO/IDH/MocA-like oxidoreductase" evidence="3">
    <location>
        <begin position="132"/>
        <end position="251"/>
    </location>
</feature>
<keyword evidence="1 4" id="KW-0560">Oxidoreductase</keyword>
<dbReference type="AlphaFoldDB" id="A0A1H8UV35"/>
<reference evidence="4" key="3">
    <citation type="submission" date="2016-10" db="EMBL/GenBank/DDBJ databases">
        <authorList>
            <person name="de Groot N.N."/>
        </authorList>
    </citation>
    <scope>NUCLEOTIDE SEQUENCE [LARGE SCALE GENOMIC DNA]</scope>
    <source>
        <strain evidence="4">CCBAU85039</strain>
    </source>
</reference>
<dbReference type="Gene3D" id="3.40.50.720">
    <property type="entry name" value="NAD(P)-binding Rossmann-like Domain"/>
    <property type="match status" value="1"/>
</dbReference>
<dbReference type="EMBL" id="FNXB01000047">
    <property type="protein sequence ID" value="SEI18015.1"/>
    <property type="molecule type" value="Genomic_DNA"/>
</dbReference>
<evidence type="ECO:0000256" key="1">
    <source>
        <dbReference type="ARBA" id="ARBA00023002"/>
    </source>
</evidence>
<protein>
    <submittedName>
        <fullName evidence="4 5">1,5-anhydro-D-fructose reductase</fullName>
        <ecNumber evidence="4">1.1.1.292</ecNumber>
    </submittedName>
</protein>
<dbReference type="SUPFAM" id="SSF55347">
    <property type="entry name" value="Glyceraldehyde-3-phosphate dehydrogenase-like, C-terminal domain"/>
    <property type="match status" value="1"/>
</dbReference>
<gene>
    <name evidence="4" type="primary">afr_6</name>
    <name evidence="4" type="ORF">RTCCBAU85039_5753</name>
    <name evidence="5" type="ORF">SAMN05216228_103649</name>
</gene>
<dbReference type="Proteomes" id="UP000183063">
    <property type="component" value="Unassembled WGS sequence"/>
</dbReference>
<dbReference type="InterPro" id="IPR036291">
    <property type="entry name" value="NAD(P)-bd_dom_sf"/>
</dbReference>
<dbReference type="Pfam" id="PF01408">
    <property type="entry name" value="GFO_IDH_MocA"/>
    <property type="match status" value="1"/>
</dbReference>
<organism evidence="4 6">
    <name type="scientific">Rhizobium tibeticum</name>
    <dbReference type="NCBI Taxonomy" id="501024"/>
    <lineage>
        <taxon>Bacteria</taxon>
        <taxon>Pseudomonadati</taxon>
        <taxon>Pseudomonadota</taxon>
        <taxon>Alphaproteobacteria</taxon>
        <taxon>Hyphomicrobiales</taxon>
        <taxon>Rhizobiaceae</taxon>
        <taxon>Rhizobium/Agrobacterium group</taxon>
        <taxon>Rhizobium</taxon>
    </lineage>
</organism>
<dbReference type="InterPro" id="IPR055170">
    <property type="entry name" value="GFO_IDH_MocA-like_dom"/>
</dbReference>
<evidence type="ECO:0000259" key="3">
    <source>
        <dbReference type="Pfam" id="PF22725"/>
    </source>
</evidence>
<sequence length="334" mass="35399">MTVRWGLIGASAIAREWVIAAIRATGGDIVSVMSTSVERGRSYAKENGIPRHVADVDVLVNDPDVDAVYISTTNELHRDQAIAAARAGKHILCEKPLAMSLQDAHAMAKAAKNAGVVLATNHHLRNASTHIAMRDAIASGKIGKPLAARVFHAVYLPAHLQGWRLDRPEAGAGVILDITVHDTDTLRFVLGRDPVEVMAFSQAAGMGKPGVEDGVMGVMRFQDGILAQFHDAFTTKYAETGFEVHGTEGSLIGRNVMTQRPEGTVTLRNADGEQQLPTNASNLYETALQAFHGSVAGKGRPSATAEDGIWSLATGLAVVEATKSGTAVKIQTGL</sequence>